<keyword evidence="2" id="KW-1185">Reference proteome</keyword>
<dbReference type="RefSeq" id="WP_140593153.1">
    <property type="nucleotide sequence ID" value="NZ_VFWZ01000003.1"/>
</dbReference>
<accession>A0A504JEF3</accession>
<dbReference type="EMBL" id="VFWZ01000003">
    <property type="protein sequence ID" value="TPN85993.1"/>
    <property type="molecule type" value="Genomic_DNA"/>
</dbReference>
<reference evidence="1 2" key="1">
    <citation type="submission" date="2019-06" db="EMBL/GenBank/DDBJ databases">
        <authorList>
            <person name="Meng X."/>
        </authorList>
    </citation>
    <scope>NUCLEOTIDE SEQUENCE [LARGE SCALE GENOMIC DNA]</scope>
    <source>
        <strain evidence="1 2">M625</strain>
    </source>
</reference>
<evidence type="ECO:0000313" key="1">
    <source>
        <dbReference type="EMBL" id="TPN85993.1"/>
    </source>
</evidence>
<organism evidence="1 2">
    <name type="scientific">Aquimarina algicola</name>
    <dbReference type="NCBI Taxonomy" id="2589995"/>
    <lineage>
        <taxon>Bacteria</taxon>
        <taxon>Pseudomonadati</taxon>
        <taxon>Bacteroidota</taxon>
        <taxon>Flavobacteriia</taxon>
        <taxon>Flavobacteriales</taxon>
        <taxon>Flavobacteriaceae</taxon>
        <taxon>Aquimarina</taxon>
    </lineage>
</organism>
<dbReference type="OrthoDB" id="1161684at2"/>
<name>A0A504JEF3_9FLAO</name>
<comment type="caution">
    <text evidence="1">The sequence shown here is derived from an EMBL/GenBank/DDBJ whole genome shotgun (WGS) entry which is preliminary data.</text>
</comment>
<evidence type="ECO:0000313" key="2">
    <source>
        <dbReference type="Proteomes" id="UP000315540"/>
    </source>
</evidence>
<dbReference type="Proteomes" id="UP000315540">
    <property type="component" value="Unassembled WGS sequence"/>
</dbReference>
<dbReference type="AlphaFoldDB" id="A0A504JEF3"/>
<sequence>MLKILSSFIFLILTNMIIAQKTNEAVFFTKNNLIKRFHTINDLENLKKGDLIKLYQERVEEIVIALPLLSLTNEAGLRLSDLGIKEDSKHLKVLKNNTETTRESLEVINKTIEELVAYADTEKIIWAILYYEEVIKKMRLGSSGNF</sequence>
<proteinExistence type="predicted"/>
<protein>
    <submittedName>
        <fullName evidence="1">Uncharacterized protein</fullName>
    </submittedName>
</protein>
<gene>
    <name evidence="1" type="ORF">FHK87_12005</name>
</gene>